<dbReference type="Gene3D" id="1.20.120.160">
    <property type="entry name" value="HPT domain"/>
    <property type="match status" value="1"/>
</dbReference>
<dbReference type="InterPro" id="IPR036641">
    <property type="entry name" value="HPT_dom_sf"/>
</dbReference>
<sequence length="111" mass="12402">MIDKAHLDNLIELLGKDTINNIRLDYVTDSAEKMTLLLTAWQAKNYDDLAHISHSLKSASANMSLPLLAEQCRIIETSASHEKEEGIQAAVDQLPELYQQSLQALADYFAD</sequence>
<accession>A0A934N182</accession>
<dbReference type="Pfam" id="PF01627">
    <property type="entry name" value="Hpt"/>
    <property type="match status" value="1"/>
</dbReference>
<reference evidence="4" key="1">
    <citation type="submission" date="2020-12" db="EMBL/GenBank/DDBJ databases">
        <title>Marinomonas arctica sp. nov., a psychrotolerant bacterium isolated from the Arctic.</title>
        <authorList>
            <person name="Zhang Y."/>
        </authorList>
    </citation>
    <scope>NUCLEOTIDE SEQUENCE</scope>
    <source>
        <strain evidence="4">C1424</strain>
    </source>
</reference>
<evidence type="ECO:0000313" key="4">
    <source>
        <dbReference type="EMBL" id="MBJ7536423.1"/>
    </source>
</evidence>
<keyword evidence="1" id="KW-0902">Two-component regulatory system</keyword>
<proteinExistence type="predicted"/>
<dbReference type="PROSITE" id="PS50894">
    <property type="entry name" value="HPT"/>
    <property type="match status" value="1"/>
</dbReference>
<evidence type="ECO:0000259" key="3">
    <source>
        <dbReference type="PROSITE" id="PS50894"/>
    </source>
</evidence>
<dbReference type="InterPro" id="IPR008207">
    <property type="entry name" value="Sig_transdc_His_kin_Hpt_dom"/>
</dbReference>
<dbReference type="AlphaFoldDB" id="A0A934N182"/>
<evidence type="ECO:0000256" key="1">
    <source>
        <dbReference type="ARBA" id="ARBA00023012"/>
    </source>
</evidence>
<name>A0A934N182_9GAMM</name>
<feature type="domain" description="HPt" evidence="3">
    <location>
        <begin position="15"/>
        <end position="111"/>
    </location>
</feature>
<dbReference type="EMBL" id="JAEMNX010000001">
    <property type="protein sequence ID" value="MBJ7536423.1"/>
    <property type="molecule type" value="Genomic_DNA"/>
</dbReference>
<feature type="modified residue" description="Phosphohistidine" evidence="2">
    <location>
        <position position="54"/>
    </location>
</feature>
<comment type="caution">
    <text evidence="4">The sequence shown here is derived from an EMBL/GenBank/DDBJ whole genome shotgun (WGS) entry which is preliminary data.</text>
</comment>
<gene>
    <name evidence="4" type="ORF">I8J31_01870</name>
</gene>
<dbReference type="SUPFAM" id="SSF47226">
    <property type="entry name" value="Histidine-containing phosphotransfer domain, HPT domain"/>
    <property type="match status" value="1"/>
</dbReference>
<protein>
    <submittedName>
        <fullName evidence="4">Hpt domain-containing protein</fullName>
    </submittedName>
</protein>
<evidence type="ECO:0000313" key="5">
    <source>
        <dbReference type="Proteomes" id="UP000628710"/>
    </source>
</evidence>
<organism evidence="4 5">
    <name type="scientific">Marinomonas transparens</name>
    <dbReference type="NCBI Taxonomy" id="2795388"/>
    <lineage>
        <taxon>Bacteria</taxon>
        <taxon>Pseudomonadati</taxon>
        <taxon>Pseudomonadota</taxon>
        <taxon>Gammaproteobacteria</taxon>
        <taxon>Oceanospirillales</taxon>
        <taxon>Oceanospirillaceae</taxon>
        <taxon>Marinomonas</taxon>
    </lineage>
</organism>
<dbReference type="Proteomes" id="UP000628710">
    <property type="component" value="Unassembled WGS sequence"/>
</dbReference>
<keyword evidence="2" id="KW-0597">Phosphoprotein</keyword>
<evidence type="ECO:0000256" key="2">
    <source>
        <dbReference type="PROSITE-ProRule" id="PRU00110"/>
    </source>
</evidence>
<dbReference type="RefSeq" id="WP_199466485.1">
    <property type="nucleotide sequence ID" value="NZ_JAEMNX010000001.1"/>
</dbReference>
<dbReference type="GO" id="GO:0000160">
    <property type="term" value="P:phosphorelay signal transduction system"/>
    <property type="evidence" value="ECO:0007669"/>
    <property type="project" value="UniProtKB-KW"/>
</dbReference>
<keyword evidence="5" id="KW-1185">Reference proteome</keyword>
<dbReference type="GO" id="GO:0004672">
    <property type="term" value="F:protein kinase activity"/>
    <property type="evidence" value="ECO:0007669"/>
    <property type="project" value="UniProtKB-ARBA"/>
</dbReference>